<dbReference type="AlphaFoldDB" id="A0AAU8SBU5"/>
<proteinExistence type="predicted"/>
<sequence length="100" mass="11460">MMDFYDAITRIEATPSVSVRYGDSGVQDFELEEFLAGLVQEKAVVSDVEAKREFLSWFDEDDEWLDPDWDAPMVEQTVRDLHVFAGLEPKVEIHIPMPPA</sequence>
<evidence type="ECO:0000313" key="2">
    <source>
        <dbReference type="Proteomes" id="UP000006465"/>
    </source>
</evidence>
<reference evidence="1 2" key="1">
    <citation type="journal article" date="2013" name="J. Biotechnol.">
        <title>Genome sequence of Corynebacterium pseudotuberculosis biovar equi strain 258 and prediction of antigenic targets to improve biotechnological vaccine production.</title>
        <authorList>
            <person name="Soares S.C."/>
            <person name="Trost E."/>
            <person name="Ramos R.T."/>
            <person name="Carneiro A.R."/>
            <person name="Santos A.R."/>
            <person name="Pinto A.C."/>
            <person name="Barbosa E."/>
            <person name="Aburjaile F."/>
            <person name="Ali A."/>
            <person name="Diniz C.A."/>
            <person name="Hassan S.S."/>
            <person name="Fiaux K."/>
            <person name="Guimaraes L.C."/>
            <person name="Bakhtiar S.M."/>
            <person name="Pereira U."/>
            <person name="Almeida S.S."/>
            <person name="Abreu V.A."/>
            <person name="Rocha F.S."/>
            <person name="Dorella F.A."/>
            <person name="Miyoshi A."/>
            <person name="Silva A."/>
            <person name="Azevedo V."/>
            <person name="Tauch A."/>
        </authorList>
    </citation>
    <scope>NUCLEOTIDE SEQUENCE [LARGE SCALE GENOMIC DNA]</scope>
    <source>
        <strain evidence="1 2">258</strain>
    </source>
</reference>
<accession>A0AAU8SBU5</accession>
<evidence type="ECO:0000313" key="1">
    <source>
        <dbReference type="EMBL" id="AJF93818.2"/>
    </source>
</evidence>
<organism evidence="1 2">
    <name type="scientific">Corynebacterium pseudotuberculosis 258</name>
    <dbReference type="NCBI Taxonomy" id="1168865"/>
    <lineage>
        <taxon>Bacteria</taxon>
        <taxon>Bacillati</taxon>
        <taxon>Actinomycetota</taxon>
        <taxon>Actinomycetes</taxon>
        <taxon>Mycobacteriales</taxon>
        <taxon>Corynebacteriaceae</taxon>
        <taxon>Corynebacterium</taxon>
    </lineage>
</organism>
<name>A0AAU8SBU5_CORPS</name>
<dbReference type="Proteomes" id="UP000006465">
    <property type="component" value="Chromosome"/>
</dbReference>
<protein>
    <submittedName>
        <fullName evidence="1">Uncharacterized protein</fullName>
    </submittedName>
</protein>
<dbReference type="EMBL" id="CP003540">
    <property type="protein sequence ID" value="AJF93818.2"/>
    <property type="molecule type" value="Genomic_DNA"/>
</dbReference>
<dbReference type="KEGG" id="coe:CP258_00125"/>
<gene>
    <name evidence="1" type="ORF">CP258_00125</name>
</gene>
<dbReference type="RefSeq" id="WP_129559136.1">
    <property type="nucleotide sequence ID" value="NC_017945.3"/>
</dbReference>